<keyword evidence="3" id="KW-1185">Reference proteome</keyword>
<evidence type="ECO:0000256" key="1">
    <source>
        <dbReference type="SAM" id="SignalP"/>
    </source>
</evidence>
<keyword evidence="1" id="KW-0732">Signal</keyword>
<feature type="chain" id="PRO_5042275841" description="Secreted protein" evidence="1">
    <location>
        <begin position="24"/>
        <end position="86"/>
    </location>
</feature>
<feature type="signal peptide" evidence="1">
    <location>
        <begin position="1"/>
        <end position="23"/>
    </location>
</feature>
<sequence length="86" mass="9666">MWVSSLLLCTMELLATSSSRSGADPHLSQVIHDGNSVPQRLSCYVRARSGECVCIFELYQRPRLTVVFLQHSPCDREHVLVYAPTC</sequence>
<protein>
    <recommendedName>
        <fullName evidence="4">Secreted protein</fullName>
    </recommendedName>
</protein>
<name>A0AAD7HIZ8_9AGAR</name>
<evidence type="ECO:0008006" key="4">
    <source>
        <dbReference type="Google" id="ProtNLM"/>
    </source>
</evidence>
<organism evidence="2 3">
    <name type="scientific">Mycena metata</name>
    <dbReference type="NCBI Taxonomy" id="1033252"/>
    <lineage>
        <taxon>Eukaryota</taxon>
        <taxon>Fungi</taxon>
        <taxon>Dikarya</taxon>
        <taxon>Basidiomycota</taxon>
        <taxon>Agaricomycotina</taxon>
        <taxon>Agaricomycetes</taxon>
        <taxon>Agaricomycetidae</taxon>
        <taxon>Agaricales</taxon>
        <taxon>Marasmiineae</taxon>
        <taxon>Mycenaceae</taxon>
        <taxon>Mycena</taxon>
    </lineage>
</organism>
<proteinExistence type="predicted"/>
<accession>A0AAD7HIZ8</accession>
<evidence type="ECO:0000313" key="2">
    <source>
        <dbReference type="EMBL" id="KAJ7721801.1"/>
    </source>
</evidence>
<dbReference type="AlphaFoldDB" id="A0AAD7HIZ8"/>
<dbReference type="Proteomes" id="UP001215598">
    <property type="component" value="Unassembled WGS sequence"/>
</dbReference>
<reference evidence="2" key="1">
    <citation type="submission" date="2023-03" db="EMBL/GenBank/DDBJ databases">
        <title>Massive genome expansion in bonnet fungi (Mycena s.s.) driven by repeated elements and novel gene families across ecological guilds.</title>
        <authorList>
            <consortium name="Lawrence Berkeley National Laboratory"/>
            <person name="Harder C.B."/>
            <person name="Miyauchi S."/>
            <person name="Viragh M."/>
            <person name="Kuo A."/>
            <person name="Thoen E."/>
            <person name="Andreopoulos B."/>
            <person name="Lu D."/>
            <person name="Skrede I."/>
            <person name="Drula E."/>
            <person name="Henrissat B."/>
            <person name="Morin E."/>
            <person name="Kohler A."/>
            <person name="Barry K."/>
            <person name="LaButti K."/>
            <person name="Morin E."/>
            <person name="Salamov A."/>
            <person name="Lipzen A."/>
            <person name="Mereny Z."/>
            <person name="Hegedus B."/>
            <person name="Baldrian P."/>
            <person name="Stursova M."/>
            <person name="Weitz H."/>
            <person name="Taylor A."/>
            <person name="Grigoriev I.V."/>
            <person name="Nagy L.G."/>
            <person name="Martin F."/>
            <person name="Kauserud H."/>
        </authorList>
    </citation>
    <scope>NUCLEOTIDE SEQUENCE</scope>
    <source>
        <strain evidence="2">CBHHK182m</strain>
    </source>
</reference>
<dbReference type="EMBL" id="JARKIB010000226">
    <property type="protein sequence ID" value="KAJ7721801.1"/>
    <property type="molecule type" value="Genomic_DNA"/>
</dbReference>
<evidence type="ECO:0000313" key="3">
    <source>
        <dbReference type="Proteomes" id="UP001215598"/>
    </source>
</evidence>
<gene>
    <name evidence="2" type="ORF">B0H16DRAFT_1601974</name>
</gene>
<comment type="caution">
    <text evidence="2">The sequence shown here is derived from an EMBL/GenBank/DDBJ whole genome shotgun (WGS) entry which is preliminary data.</text>
</comment>